<dbReference type="PROSITE" id="PS50003">
    <property type="entry name" value="PH_DOMAIN"/>
    <property type="match status" value="1"/>
</dbReference>
<dbReference type="Pfam" id="PF12473">
    <property type="entry name" value="DUF3694"/>
    <property type="match status" value="1"/>
</dbReference>
<dbReference type="GO" id="GO:0047496">
    <property type="term" value="P:vesicle transport along microtubule"/>
    <property type="evidence" value="ECO:0007669"/>
    <property type="project" value="UniProtKB-ARBA"/>
</dbReference>
<evidence type="ECO:0000256" key="2">
    <source>
        <dbReference type="ARBA" id="ARBA00020751"/>
    </source>
</evidence>
<keyword evidence="5" id="KW-0493">Microtubule</keyword>
<comment type="similarity">
    <text evidence="11">Belongs to the TRAFAC class myosin-kinesin ATPase superfamily. Kinesin family.</text>
</comment>
<evidence type="ECO:0000256" key="12">
    <source>
        <dbReference type="SAM" id="Coils"/>
    </source>
</evidence>
<evidence type="ECO:0000313" key="16">
    <source>
        <dbReference type="EMBL" id="RDB15513.1"/>
    </source>
</evidence>
<dbReference type="SUPFAM" id="SSF52540">
    <property type="entry name" value="P-loop containing nucleoside triphosphate hydrolases"/>
    <property type="match status" value="1"/>
</dbReference>
<evidence type="ECO:0000256" key="4">
    <source>
        <dbReference type="ARBA" id="ARBA00022490"/>
    </source>
</evidence>
<keyword evidence="7 11" id="KW-0067">ATP-binding</keyword>
<dbReference type="GO" id="GO:0005546">
    <property type="term" value="F:phosphatidylinositol-4,5-bisphosphate binding"/>
    <property type="evidence" value="ECO:0007669"/>
    <property type="project" value="UniProtKB-ARBA"/>
</dbReference>
<feature type="coiled-coil region" evidence="12">
    <location>
        <begin position="730"/>
        <end position="774"/>
    </location>
</feature>
<dbReference type="InterPro" id="IPR027417">
    <property type="entry name" value="P-loop_NTPase"/>
</dbReference>
<feature type="compositionally biased region" description="Low complexity" evidence="13">
    <location>
        <begin position="621"/>
        <end position="631"/>
    </location>
</feature>
<evidence type="ECO:0000256" key="10">
    <source>
        <dbReference type="ARBA" id="ARBA00023212"/>
    </source>
</evidence>
<dbReference type="InterPro" id="IPR019821">
    <property type="entry name" value="Kinesin_motor_CS"/>
</dbReference>
<name>A0A369J727_HYPMA</name>
<dbReference type="PROSITE" id="PS50067">
    <property type="entry name" value="KINESIN_MOTOR_2"/>
    <property type="match status" value="1"/>
</dbReference>
<dbReference type="Pfam" id="PF00498">
    <property type="entry name" value="FHA"/>
    <property type="match status" value="1"/>
</dbReference>
<feature type="binding site" evidence="11">
    <location>
        <begin position="109"/>
        <end position="116"/>
    </location>
    <ligand>
        <name>ATP</name>
        <dbReference type="ChEBI" id="CHEBI:30616"/>
    </ligand>
</feature>
<dbReference type="GO" id="GO:0005874">
    <property type="term" value="C:microtubule"/>
    <property type="evidence" value="ECO:0007669"/>
    <property type="project" value="UniProtKB-KW"/>
</dbReference>
<dbReference type="FunFam" id="3.40.850.10:FF:000047">
    <property type="entry name" value="Kinesin family protein"/>
    <property type="match status" value="1"/>
</dbReference>
<dbReference type="InterPro" id="IPR049780">
    <property type="entry name" value="PH_KIFIA_KIFIB"/>
</dbReference>
<dbReference type="PANTHER" id="PTHR47117">
    <property type="entry name" value="STAR-RELATED LIPID TRANSFER PROTEIN 9"/>
    <property type="match status" value="1"/>
</dbReference>
<dbReference type="Gene3D" id="2.60.200.20">
    <property type="match status" value="1"/>
</dbReference>
<keyword evidence="10" id="KW-0206">Cytoskeleton</keyword>
<keyword evidence="17" id="KW-1185">Reference proteome</keyword>
<dbReference type="Gene3D" id="3.40.850.10">
    <property type="entry name" value="Kinesin motor domain"/>
    <property type="match status" value="1"/>
</dbReference>
<comment type="subcellular location">
    <subcellularLocation>
        <location evidence="1">Cytoplasm</location>
        <location evidence="1">Cytoskeleton</location>
    </subcellularLocation>
</comment>
<dbReference type="SMART" id="SM00233">
    <property type="entry name" value="PH"/>
    <property type="match status" value="1"/>
</dbReference>
<dbReference type="InterPro" id="IPR001752">
    <property type="entry name" value="Kinesin_motor_dom"/>
</dbReference>
<dbReference type="SUPFAM" id="SSF49879">
    <property type="entry name" value="SMAD/FHA domain"/>
    <property type="match status" value="1"/>
</dbReference>
<gene>
    <name evidence="16" type="ORF">Hypma_004209</name>
</gene>
<keyword evidence="6 11" id="KW-0547">Nucleotide-binding</keyword>
<feature type="compositionally biased region" description="Polar residues" evidence="13">
    <location>
        <begin position="707"/>
        <end position="718"/>
    </location>
</feature>
<dbReference type="InterPro" id="IPR008984">
    <property type="entry name" value="SMAD_FHA_dom_sf"/>
</dbReference>
<keyword evidence="3" id="KW-0813">Transport</keyword>
<dbReference type="InterPro" id="IPR036961">
    <property type="entry name" value="Kinesin_motor_dom_sf"/>
</dbReference>
<organism evidence="16 17">
    <name type="scientific">Hypsizygus marmoreus</name>
    <name type="common">White beech mushroom</name>
    <name type="synonym">Agaricus marmoreus</name>
    <dbReference type="NCBI Taxonomy" id="39966"/>
    <lineage>
        <taxon>Eukaryota</taxon>
        <taxon>Fungi</taxon>
        <taxon>Dikarya</taxon>
        <taxon>Basidiomycota</taxon>
        <taxon>Agaricomycotina</taxon>
        <taxon>Agaricomycetes</taxon>
        <taxon>Agaricomycetidae</taxon>
        <taxon>Agaricales</taxon>
        <taxon>Tricholomatineae</taxon>
        <taxon>Lyophyllaceae</taxon>
        <taxon>Hypsizygus</taxon>
    </lineage>
</organism>
<dbReference type="PROSITE" id="PS00411">
    <property type="entry name" value="KINESIN_MOTOR_1"/>
    <property type="match status" value="1"/>
</dbReference>
<dbReference type="GO" id="GO:0008574">
    <property type="term" value="F:plus-end-directed microtubule motor activity"/>
    <property type="evidence" value="ECO:0007669"/>
    <property type="project" value="UniProtKB-ARBA"/>
</dbReference>
<feature type="region of interest" description="Disordered" evidence="13">
    <location>
        <begin position="1116"/>
        <end position="1143"/>
    </location>
</feature>
<dbReference type="InterPro" id="IPR032405">
    <property type="entry name" value="Kinesin_assoc"/>
</dbReference>
<dbReference type="OrthoDB" id="3176171at2759"/>
<feature type="domain" description="Kinesin motor" evidence="15">
    <location>
        <begin position="8"/>
        <end position="366"/>
    </location>
</feature>
<protein>
    <recommendedName>
        <fullName evidence="2">Kinesin-like protein unc-104</fullName>
    </recommendedName>
</protein>
<reference evidence="16" key="1">
    <citation type="submission" date="2018-04" db="EMBL/GenBank/DDBJ databases">
        <title>Whole genome sequencing of Hypsizygus marmoreus.</title>
        <authorList>
            <person name="Choi I.-G."/>
            <person name="Min B."/>
            <person name="Kim J.-G."/>
            <person name="Kim S."/>
            <person name="Oh Y.-L."/>
            <person name="Kong W.-S."/>
            <person name="Park H."/>
            <person name="Jeong J."/>
            <person name="Song E.-S."/>
        </authorList>
    </citation>
    <scope>NUCLEOTIDE SEQUENCE [LARGE SCALE GENOMIC DNA]</scope>
    <source>
        <strain evidence="16">51987-8</strain>
    </source>
</reference>
<accession>A0A369J727</accession>
<dbReference type="Gene3D" id="6.10.250.2520">
    <property type="match status" value="1"/>
</dbReference>
<feature type="compositionally biased region" description="Basic and acidic residues" evidence="13">
    <location>
        <begin position="676"/>
        <end position="686"/>
    </location>
</feature>
<feature type="region of interest" description="Disordered" evidence="13">
    <location>
        <begin position="609"/>
        <end position="637"/>
    </location>
</feature>
<dbReference type="GO" id="GO:0005524">
    <property type="term" value="F:ATP binding"/>
    <property type="evidence" value="ECO:0007669"/>
    <property type="project" value="UniProtKB-UniRule"/>
</dbReference>
<dbReference type="Gene3D" id="2.30.29.30">
    <property type="entry name" value="Pleckstrin-homology domain (PH domain)/Phosphotyrosine-binding domain (PTB)"/>
    <property type="match status" value="1"/>
</dbReference>
<dbReference type="InterPro" id="IPR022164">
    <property type="entry name" value="Kinesin-like"/>
</dbReference>
<dbReference type="InterPro" id="IPR022140">
    <property type="entry name" value="Kinesin-like_KIF1-typ"/>
</dbReference>
<keyword evidence="8 12" id="KW-0175">Coiled coil</keyword>
<proteinExistence type="inferred from homology"/>
<dbReference type="Pfam" id="PF16183">
    <property type="entry name" value="Kinesin_assoc"/>
    <property type="match status" value="1"/>
</dbReference>
<dbReference type="CDD" id="cd01365">
    <property type="entry name" value="KISc_KIF1A_KIF1B"/>
    <property type="match status" value="1"/>
</dbReference>
<dbReference type="PANTHER" id="PTHR47117:SF10">
    <property type="entry name" value="KINESIN-LIKE PROTEIN KIF1B"/>
    <property type="match status" value="1"/>
</dbReference>
<dbReference type="STRING" id="39966.A0A369J727"/>
<evidence type="ECO:0000313" key="17">
    <source>
        <dbReference type="Proteomes" id="UP000076154"/>
    </source>
</evidence>
<dbReference type="PRINTS" id="PR00380">
    <property type="entry name" value="KINESINHEAVY"/>
</dbReference>
<evidence type="ECO:0000256" key="1">
    <source>
        <dbReference type="ARBA" id="ARBA00004245"/>
    </source>
</evidence>
<dbReference type="InterPro" id="IPR000253">
    <property type="entry name" value="FHA_dom"/>
</dbReference>
<dbReference type="SUPFAM" id="SSF50729">
    <property type="entry name" value="PH domain-like"/>
    <property type="match status" value="1"/>
</dbReference>
<comment type="caution">
    <text evidence="16">The sequence shown here is derived from an EMBL/GenBank/DDBJ whole genome shotgun (WGS) entry which is preliminary data.</text>
</comment>
<dbReference type="Proteomes" id="UP000076154">
    <property type="component" value="Unassembled WGS sequence"/>
</dbReference>
<dbReference type="CDD" id="cd22705">
    <property type="entry name" value="FHA_KIF1"/>
    <property type="match status" value="1"/>
</dbReference>
<evidence type="ECO:0000256" key="9">
    <source>
        <dbReference type="ARBA" id="ARBA00023175"/>
    </source>
</evidence>
<evidence type="ECO:0000256" key="7">
    <source>
        <dbReference type="ARBA" id="ARBA00022840"/>
    </source>
</evidence>
<dbReference type="Pfam" id="PF12423">
    <property type="entry name" value="KIF1B"/>
    <property type="match status" value="1"/>
</dbReference>
<dbReference type="InterPro" id="IPR001849">
    <property type="entry name" value="PH_domain"/>
</dbReference>
<dbReference type="EMBL" id="LUEZ02000158">
    <property type="protein sequence ID" value="RDB15513.1"/>
    <property type="molecule type" value="Genomic_DNA"/>
</dbReference>
<dbReference type="Pfam" id="PF00169">
    <property type="entry name" value="PH"/>
    <property type="match status" value="1"/>
</dbReference>
<dbReference type="GO" id="GO:0008017">
    <property type="term" value="F:microtubule binding"/>
    <property type="evidence" value="ECO:0007669"/>
    <property type="project" value="InterPro"/>
</dbReference>
<dbReference type="CDD" id="cd01233">
    <property type="entry name" value="PH_KIFIA_KIFIB"/>
    <property type="match status" value="1"/>
</dbReference>
<evidence type="ECO:0000256" key="8">
    <source>
        <dbReference type="ARBA" id="ARBA00023054"/>
    </source>
</evidence>
<keyword evidence="4" id="KW-0963">Cytoplasm</keyword>
<evidence type="ECO:0000256" key="6">
    <source>
        <dbReference type="ARBA" id="ARBA00022741"/>
    </source>
</evidence>
<keyword evidence="9 11" id="KW-0505">Motor protein</keyword>
<dbReference type="Pfam" id="PF00225">
    <property type="entry name" value="Kinesin"/>
    <property type="match status" value="1"/>
</dbReference>
<feature type="domain" description="PH" evidence="14">
    <location>
        <begin position="1486"/>
        <end position="1585"/>
    </location>
</feature>
<evidence type="ECO:0000259" key="15">
    <source>
        <dbReference type="PROSITE" id="PS50067"/>
    </source>
</evidence>
<sequence>MAEAGDGNIKVVVRCRPLNSREIARGAKPLIRMTGNQTIIDPPESGSAQDSKRATERRQLAFSFDKSYWSAGSRDDPDYCSQQTLYEDLGKELLDHGFAGFNACILAYGQTGSGKSYSMMGYGADKGITPLTCQELFDRVESKRAADPNLAFTVEVSYIEIYNEKVRDLLNPKNTGNLRVREHPSLGPYVEDLSKLVVNNYDEMMTLMDEGNKARTVAATNMNETSSRSHAVFTLLLTMKRHDVDTNMDTEKVSRISLVDLAGSERANSTGATGQRLKEGANINKSLTTLGKVISALATASQADHGKKGKKGKADEFVPYRDSVLTWLLKDSLGGNSKTAMIAAISPADYEETLSTLRYADQAKKIKNKAVVNEDPNAKLVRELKEELEMLRARVSGSSSEDVFDPTVPPEKQKVTYQTKDGRIKTVTKAELQEQMETSEKLMQGLNETWEEKMQRTQEVQKEREKALEELGITVEKNLVGVHTPKKMPHLVNLNEDPLMSECLIYQIKPGKTMVARLDSEKPAAIRLSGDNILEEHCYFENTDGKVVIQCLPNSITFLNGKQITPGQPYKLRSGFRIILGDNHVFRFNNPEEVRKQRDRATMRSNLHLTVTAGEGDTEASTRPDSPTSSTDEADVDWTFAKREAAFARLGLDPTLDNLPDDDLNKLFEKITKVKTMRDHNSKPSRPESSLSQADDVWSETGRPFSSDATTDETSVNGSPAIDGSLKDVQNQLEHRLQEMTESSAEAEDLKVEKEHMEHQLRMVRNQMKRLIDARARGETDLDTAEFEPVIYTAKQLRLIRKVLDRWRAHRSFSMAEMVLSSAVVVKEANIISKELGKDVSYNFTISSGGSLGAPTSAVDTIAGLDEFGDVADPVLASSTQPSVAVKVLDKRHNAIYSWSLDRMQQQLQRMRNLTTYIDRPSYTQHFSSDEPFYDSPPPEYSFIGNALISLAPLARRLSSTSTVPIFCRYTAEAIGSCRIDVKIVSVVLSAKHGSAASTRSSSPIPGTVLPGSKVIFFLTVDSVKGLSSHDFSAVHLQVRLSSIIGPNLSSEEVFPSSALDMDASSLSELKFRRSFSIVATTKVLNHLRSGYAPIEFFAAVRPTYLERLERWDEMREQKHYPPPSSSGSRTPESRPATLPPMRRSETDFVVEQTHDVVAWLQICELGPDGSYVPVPVISEGNIDPGSFSLHQGLQRRIILSLSSNSGQQLPWLEFTKVRVGNIRLLDPKGRMHESTSKALVTLPLMKDQIVEFKPDGTGTLEAQALWDSSVHDSVLLNRVTAANQRVLVQINFAVAVETCADPVQFTMDAAITMRTRDASPPSKLMAFFGSTKILSKTSTLFSVRLSPPLTRSPKDLWRLDTSEKYVRGEEALGGWKPRGISVVEDYSRLVSTERRAADVQAIRVILTNSPPRPMSAETLAWRADDILGKSLALWQKHFGHRGKIVLTQEPSDPDEVLTKKRAIDFDSLEGLKLISETKLIPRSEGSTKKGHLLILTDASQNIWERRWFVLKRPYLHIYSHSNEVEEIGIVSLSGVNVESDPQKESLLGRPFSFTLFTASNSHALAAPNAKELQSWISKLDPTRLPS</sequence>
<feature type="region of interest" description="Disordered" evidence="13">
    <location>
        <begin position="676"/>
        <end position="725"/>
    </location>
</feature>
<dbReference type="SMART" id="SM00129">
    <property type="entry name" value="KISc"/>
    <property type="match status" value="1"/>
</dbReference>
<evidence type="ECO:0000259" key="14">
    <source>
        <dbReference type="PROSITE" id="PS50003"/>
    </source>
</evidence>
<evidence type="ECO:0000256" key="5">
    <source>
        <dbReference type="ARBA" id="ARBA00022701"/>
    </source>
</evidence>
<evidence type="ECO:0000256" key="11">
    <source>
        <dbReference type="PROSITE-ProRule" id="PRU00283"/>
    </source>
</evidence>
<evidence type="ECO:0000256" key="3">
    <source>
        <dbReference type="ARBA" id="ARBA00022448"/>
    </source>
</evidence>
<dbReference type="InterPro" id="IPR011993">
    <property type="entry name" value="PH-like_dom_sf"/>
</dbReference>
<dbReference type="InParanoid" id="A0A369J727"/>
<evidence type="ECO:0000256" key="13">
    <source>
        <dbReference type="SAM" id="MobiDB-lite"/>
    </source>
</evidence>